<proteinExistence type="predicted"/>
<organism evidence="1">
    <name type="scientific">Culex pipiens</name>
    <name type="common">House mosquito</name>
    <dbReference type="NCBI Taxonomy" id="7175"/>
    <lineage>
        <taxon>Eukaryota</taxon>
        <taxon>Metazoa</taxon>
        <taxon>Ecdysozoa</taxon>
        <taxon>Arthropoda</taxon>
        <taxon>Hexapoda</taxon>
        <taxon>Insecta</taxon>
        <taxon>Pterygota</taxon>
        <taxon>Neoptera</taxon>
        <taxon>Endopterygota</taxon>
        <taxon>Diptera</taxon>
        <taxon>Nematocera</taxon>
        <taxon>Culicoidea</taxon>
        <taxon>Culicidae</taxon>
        <taxon>Culicinae</taxon>
        <taxon>Culicini</taxon>
        <taxon>Culex</taxon>
        <taxon>Culex</taxon>
    </lineage>
</organism>
<accession>A0A8D8CWV8</accession>
<name>A0A8D8CWV8_CULPI</name>
<protein>
    <submittedName>
        <fullName evidence="1">(northern house mosquito) hypothetical protein</fullName>
    </submittedName>
</protein>
<dbReference type="EMBL" id="HBUE01141099">
    <property type="protein sequence ID" value="CAG6500793.1"/>
    <property type="molecule type" value="Transcribed_RNA"/>
</dbReference>
<evidence type="ECO:0000313" key="1">
    <source>
        <dbReference type="EMBL" id="CAG6500793.1"/>
    </source>
</evidence>
<reference evidence="1" key="1">
    <citation type="submission" date="2021-05" db="EMBL/GenBank/DDBJ databases">
        <authorList>
            <person name="Alioto T."/>
            <person name="Alioto T."/>
            <person name="Gomez Garrido J."/>
        </authorList>
    </citation>
    <scope>NUCLEOTIDE SEQUENCE</scope>
</reference>
<sequence length="148" mass="17378">MREQKKVDKQSAQQNIQKVYMQKLRSLLILVFIFVFFCSLCRLTDDLLAKFSPDPRAAIDVLYHSECEIEMCTLVVIGYLIKQKKIFSLIYSGNGARSQYFFKFETLFFLPVCEREKKNHKRERVPTANQFERNQVTECGIYCAINPS</sequence>
<dbReference type="AlphaFoldDB" id="A0A8D8CWV8"/>
<dbReference type="EMBL" id="HBUE01141100">
    <property type="protein sequence ID" value="CAG6500794.1"/>
    <property type="molecule type" value="Transcribed_RNA"/>
</dbReference>